<proteinExistence type="predicted"/>
<organism evidence="1 2">
    <name type="scientific">Candidatus Pullichristensenella stercorigallinarum</name>
    <dbReference type="NCBI Taxonomy" id="2840909"/>
    <lineage>
        <taxon>Bacteria</taxon>
        <taxon>Bacillati</taxon>
        <taxon>Bacillota</taxon>
        <taxon>Clostridia</taxon>
        <taxon>Candidatus Pullichristensenella</taxon>
    </lineage>
</organism>
<dbReference type="Proteomes" id="UP000824260">
    <property type="component" value="Unassembled WGS sequence"/>
</dbReference>
<accession>A0A9D0ZM98</accession>
<comment type="caution">
    <text evidence="1">The sequence shown here is derived from an EMBL/GenBank/DDBJ whole genome shotgun (WGS) entry which is preliminary data.</text>
</comment>
<dbReference type="EMBL" id="DVFZ01000079">
    <property type="protein sequence ID" value="HIQ83020.1"/>
    <property type="molecule type" value="Genomic_DNA"/>
</dbReference>
<reference evidence="1" key="2">
    <citation type="journal article" date="2021" name="PeerJ">
        <title>Extensive microbial diversity within the chicken gut microbiome revealed by metagenomics and culture.</title>
        <authorList>
            <person name="Gilroy R."/>
            <person name="Ravi A."/>
            <person name="Getino M."/>
            <person name="Pursley I."/>
            <person name="Horton D.L."/>
            <person name="Alikhan N.F."/>
            <person name="Baker D."/>
            <person name="Gharbi K."/>
            <person name="Hall N."/>
            <person name="Watson M."/>
            <person name="Adriaenssens E.M."/>
            <person name="Foster-Nyarko E."/>
            <person name="Jarju S."/>
            <person name="Secka A."/>
            <person name="Antonio M."/>
            <person name="Oren A."/>
            <person name="Chaudhuri R.R."/>
            <person name="La Ragione R."/>
            <person name="Hildebrand F."/>
            <person name="Pallen M.J."/>
        </authorList>
    </citation>
    <scope>NUCLEOTIDE SEQUENCE</scope>
    <source>
        <strain evidence="1">ChiSjej6B24-2974</strain>
    </source>
</reference>
<protein>
    <submittedName>
        <fullName evidence="1">Uncharacterized protein</fullName>
    </submittedName>
</protein>
<evidence type="ECO:0000313" key="1">
    <source>
        <dbReference type="EMBL" id="HIQ83020.1"/>
    </source>
</evidence>
<evidence type="ECO:0000313" key="2">
    <source>
        <dbReference type="Proteomes" id="UP000824260"/>
    </source>
</evidence>
<reference evidence="1" key="1">
    <citation type="submission" date="2020-10" db="EMBL/GenBank/DDBJ databases">
        <authorList>
            <person name="Gilroy R."/>
        </authorList>
    </citation>
    <scope>NUCLEOTIDE SEQUENCE</scope>
    <source>
        <strain evidence="1">ChiSjej6B24-2974</strain>
    </source>
</reference>
<dbReference type="AlphaFoldDB" id="A0A9D0ZM98"/>
<sequence length="160" mass="16130">MAAPVPRGVPGFSSKRLEFAGLRAVGFSSDEPMAGNGLAGGLAVLSPPYAGFSEKIFAGASGVSGRRFALASGDFLKGIFALGNPAQRGLCGPGGLPSQASFAGLPGDLSGSNGFDNGFSLFREAADASLPRFVQGFSGVPCGRPFFSGLAAKEVVYGEF</sequence>
<name>A0A9D0ZM98_9FIRM</name>
<gene>
    <name evidence="1" type="ORF">IAA52_07940</name>
</gene>